<comment type="caution">
    <text evidence="1">The sequence shown here is derived from an EMBL/GenBank/DDBJ whole genome shotgun (WGS) entry which is preliminary data.</text>
</comment>
<gene>
    <name evidence="1" type="ORF">FHU10_1095</name>
</gene>
<reference evidence="1" key="2">
    <citation type="submission" date="2019-08" db="EMBL/GenBank/DDBJ databases">
        <title>Investigation of anaerobic lignin degradation for improved lignocellulosic biofuels.</title>
        <authorList>
            <person name="Deangelis K.PhD."/>
        </authorList>
    </citation>
    <scope>NUCLEOTIDE SEQUENCE [LARGE SCALE GENOMIC DNA]</scope>
    <source>
        <strain evidence="1">128R</strain>
    </source>
</reference>
<dbReference type="EMBL" id="VISQ01000001">
    <property type="protein sequence ID" value="TVZ68643.1"/>
    <property type="molecule type" value="Genomic_DNA"/>
</dbReference>
<sequence length="65" mass="7294">MQVSRPLSAPGTSLRRVGVLHDSHLLHNYLQLLSGYLLPKTRFSCSATRMKVVRLVNSFKRSAPT</sequence>
<dbReference type="AlphaFoldDB" id="A0A559T207"/>
<name>A0A559T207_SERFO</name>
<protein>
    <submittedName>
        <fullName evidence="1">Uncharacterized protein</fullName>
    </submittedName>
</protein>
<evidence type="ECO:0000313" key="1">
    <source>
        <dbReference type="EMBL" id="TVZ68643.1"/>
    </source>
</evidence>
<organism evidence="1">
    <name type="scientific">Serratia fonticola</name>
    <dbReference type="NCBI Taxonomy" id="47917"/>
    <lineage>
        <taxon>Bacteria</taxon>
        <taxon>Pseudomonadati</taxon>
        <taxon>Pseudomonadota</taxon>
        <taxon>Gammaproteobacteria</taxon>
        <taxon>Enterobacterales</taxon>
        <taxon>Yersiniaceae</taxon>
        <taxon>Serratia</taxon>
    </lineage>
</organism>
<proteinExistence type="predicted"/>
<reference evidence="1" key="1">
    <citation type="submission" date="2019-06" db="EMBL/GenBank/DDBJ databases">
        <authorList>
            <person name="Deangelis K."/>
            <person name="Huntemann M."/>
            <person name="Clum A."/>
            <person name="Pillay M."/>
            <person name="Palaniappan K."/>
            <person name="Varghese N."/>
            <person name="Mikhailova N."/>
            <person name="Stamatis D."/>
            <person name="Reddy T."/>
            <person name="Daum C."/>
            <person name="Shapiro N."/>
            <person name="Ivanova N."/>
            <person name="Kyrpides N."/>
            <person name="Woyke T."/>
        </authorList>
    </citation>
    <scope>NUCLEOTIDE SEQUENCE [LARGE SCALE GENOMIC DNA]</scope>
    <source>
        <strain evidence="1">128R</strain>
    </source>
</reference>
<accession>A0A559T207</accession>